<feature type="domain" description="PAN-3" evidence="3">
    <location>
        <begin position="4"/>
        <end position="110"/>
    </location>
</feature>
<dbReference type="InterPro" id="IPR006583">
    <property type="entry name" value="PAN-3_domain"/>
</dbReference>
<dbReference type="SMART" id="SM00605">
    <property type="entry name" value="CW"/>
    <property type="match status" value="1"/>
</dbReference>
<protein>
    <recommendedName>
        <fullName evidence="6">C-type lectin domain-containing protein</fullName>
    </recommendedName>
</protein>
<sequence>MCNYLLRFLFLSILTKASVEEPSMILISGQPGNFTFSQTFDISWEECILKCLADDMCALLQNQCPAFNPLALGPNYLTQTISGRLFKTTVSSSNHIYNLTYSLFICPKNTKHFQRGETTVVCIGLFFFEQPLCNNQAEASALCKAHNGTLTGRANSDEYDYMQDISNSSKYTSNPDSYNYLTYWIDGMSTDTEFLFEDLTHNGSTNYPWSGGTPQSIPTGYCLHHSGPHDSNVLHSPCDLSICCEEKGYVCSRGALCQVPPLIETYY</sequence>
<dbReference type="SMART" id="SM00034">
    <property type="entry name" value="CLECT"/>
    <property type="match status" value="1"/>
</dbReference>
<name>A0AAE9EFP8_CAEBR</name>
<evidence type="ECO:0000256" key="1">
    <source>
        <dbReference type="SAM" id="SignalP"/>
    </source>
</evidence>
<dbReference type="CDD" id="cd00037">
    <property type="entry name" value="CLECT"/>
    <property type="match status" value="1"/>
</dbReference>
<evidence type="ECO:0000313" key="4">
    <source>
        <dbReference type="EMBL" id="UMM20338.1"/>
    </source>
</evidence>
<evidence type="ECO:0000259" key="3">
    <source>
        <dbReference type="SMART" id="SM00605"/>
    </source>
</evidence>
<proteinExistence type="predicted"/>
<organism evidence="4 5">
    <name type="scientific">Caenorhabditis briggsae</name>
    <dbReference type="NCBI Taxonomy" id="6238"/>
    <lineage>
        <taxon>Eukaryota</taxon>
        <taxon>Metazoa</taxon>
        <taxon>Ecdysozoa</taxon>
        <taxon>Nematoda</taxon>
        <taxon>Chromadorea</taxon>
        <taxon>Rhabditida</taxon>
        <taxon>Rhabditina</taxon>
        <taxon>Rhabditomorpha</taxon>
        <taxon>Rhabditoidea</taxon>
        <taxon>Rhabditidae</taxon>
        <taxon>Peloderinae</taxon>
        <taxon>Caenorhabditis</taxon>
    </lineage>
</organism>
<dbReference type="Proteomes" id="UP000829354">
    <property type="component" value="Chromosome II"/>
</dbReference>
<gene>
    <name evidence="4" type="ORF">L5515_015647</name>
</gene>
<dbReference type="InterPro" id="IPR016186">
    <property type="entry name" value="C-type_lectin-like/link_sf"/>
</dbReference>
<keyword evidence="5" id="KW-1185">Reference proteome</keyword>
<dbReference type="AlphaFoldDB" id="A0AAE9EFP8"/>
<feature type="domain" description="C-type lectin" evidence="2">
    <location>
        <begin position="106"/>
        <end position="252"/>
    </location>
</feature>
<reference evidence="4 5" key="1">
    <citation type="submission" date="2022-04" db="EMBL/GenBank/DDBJ databases">
        <title>Chromosome-level reference genomes for two strains of Caenorhabditis briggsae: an improved platform for comparative genomics.</title>
        <authorList>
            <person name="Stevens L."/>
            <person name="Andersen E."/>
        </authorList>
    </citation>
    <scope>NUCLEOTIDE SEQUENCE [LARGE SCALE GENOMIC DNA]</scope>
    <source>
        <strain evidence="4">VX34</strain>
        <tissue evidence="4">Whole-organism</tissue>
    </source>
</reference>
<dbReference type="InterPro" id="IPR016187">
    <property type="entry name" value="CTDL_fold"/>
</dbReference>
<accession>A0AAE9EFP8</accession>
<feature type="signal peptide" evidence="1">
    <location>
        <begin position="1"/>
        <end position="19"/>
    </location>
</feature>
<dbReference type="Gene3D" id="3.10.100.10">
    <property type="entry name" value="Mannose-Binding Protein A, subunit A"/>
    <property type="match status" value="1"/>
</dbReference>
<dbReference type="SUPFAM" id="SSF56436">
    <property type="entry name" value="C-type lectin-like"/>
    <property type="match status" value="1"/>
</dbReference>
<dbReference type="Pfam" id="PF08277">
    <property type="entry name" value="PAN_3"/>
    <property type="match status" value="1"/>
</dbReference>
<evidence type="ECO:0000259" key="2">
    <source>
        <dbReference type="SMART" id="SM00034"/>
    </source>
</evidence>
<dbReference type="EMBL" id="CP092621">
    <property type="protein sequence ID" value="UMM20338.1"/>
    <property type="molecule type" value="Genomic_DNA"/>
</dbReference>
<feature type="chain" id="PRO_5041900461" description="C-type lectin domain-containing protein" evidence="1">
    <location>
        <begin position="20"/>
        <end position="267"/>
    </location>
</feature>
<evidence type="ECO:0000313" key="5">
    <source>
        <dbReference type="Proteomes" id="UP000829354"/>
    </source>
</evidence>
<dbReference type="PANTHER" id="PTHR47629">
    <property type="entry name" value="C-TYPE LECTIN-RELATED"/>
    <property type="match status" value="1"/>
</dbReference>
<dbReference type="InterPro" id="IPR001304">
    <property type="entry name" value="C-type_lectin-like"/>
</dbReference>
<evidence type="ECO:0008006" key="6">
    <source>
        <dbReference type="Google" id="ProtNLM"/>
    </source>
</evidence>
<dbReference type="PANTHER" id="PTHR47629:SF6">
    <property type="entry name" value="CW DOMAIN-CONTAINING PROTEIN-RELATED"/>
    <property type="match status" value="1"/>
</dbReference>
<keyword evidence="1" id="KW-0732">Signal</keyword>